<dbReference type="Proteomes" id="UP001180020">
    <property type="component" value="Unassembled WGS sequence"/>
</dbReference>
<evidence type="ECO:0000313" key="1">
    <source>
        <dbReference type="EMBL" id="KAK1310020.1"/>
    </source>
</evidence>
<gene>
    <name evidence="1" type="ORF">QJS10_CPA08g00646</name>
</gene>
<dbReference type="AlphaFoldDB" id="A0AAV9EB13"/>
<protein>
    <submittedName>
        <fullName evidence="1">Uncharacterized protein</fullName>
    </submittedName>
</protein>
<comment type="caution">
    <text evidence="1">The sequence shown here is derived from an EMBL/GenBank/DDBJ whole genome shotgun (WGS) entry which is preliminary data.</text>
</comment>
<dbReference type="EMBL" id="JAUJYO010000008">
    <property type="protein sequence ID" value="KAK1310020.1"/>
    <property type="molecule type" value="Genomic_DNA"/>
</dbReference>
<organism evidence="1 2">
    <name type="scientific">Acorus calamus</name>
    <name type="common">Sweet flag</name>
    <dbReference type="NCBI Taxonomy" id="4465"/>
    <lineage>
        <taxon>Eukaryota</taxon>
        <taxon>Viridiplantae</taxon>
        <taxon>Streptophyta</taxon>
        <taxon>Embryophyta</taxon>
        <taxon>Tracheophyta</taxon>
        <taxon>Spermatophyta</taxon>
        <taxon>Magnoliopsida</taxon>
        <taxon>Liliopsida</taxon>
        <taxon>Acoraceae</taxon>
        <taxon>Acorus</taxon>
    </lineage>
</organism>
<evidence type="ECO:0000313" key="2">
    <source>
        <dbReference type="Proteomes" id="UP001180020"/>
    </source>
</evidence>
<keyword evidence="2" id="KW-1185">Reference proteome</keyword>
<sequence length="81" mass="8019">MAAGLQSGCTPLSIAATPATCGTAMDIPETIAYADTSSSFPTHVTGLLGAQAATSLPGARLSGLSMPGVTGYGPREEKYAT</sequence>
<accession>A0AAV9EB13</accession>
<reference evidence="1" key="2">
    <citation type="submission" date="2023-06" db="EMBL/GenBank/DDBJ databases">
        <authorList>
            <person name="Ma L."/>
            <person name="Liu K.-W."/>
            <person name="Li Z."/>
            <person name="Hsiao Y.-Y."/>
            <person name="Qi Y."/>
            <person name="Fu T."/>
            <person name="Tang G."/>
            <person name="Zhang D."/>
            <person name="Sun W.-H."/>
            <person name="Liu D.-K."/>
            <person name="Li Y."/>
            <person name="Chen G.-Z."/>
            <person name="Liu X.-D."/>
            <person name="Liao X.-Y."/>
            <person name="Jiang Y.-T."/>
            <person name="Yu X."/>
            <person name="Hao Y."/>
            <person name="Huang J."/>
            <person name="Zhao X.-W."/>
            <person name="Ke S."/>
            <person name="Chen Y.-Y."/>
            <person name="Wu W.-L."/>
            <person name="Hsu J.-L."/>
            <person name="Lin Y.-F."/>
            <person name="Huang M.-D."/>
            <person name="Li C.-Y."/>
            <person name="Huang L."/>
            <person name="Wang Z.-W."/>
            <person name="Zhao X."/>
            <person name="Zhong W.-Y."/>
            <person name="Peng D.-H."/>
            <person name="Ahmad S."/>
            <person name="Lan S."/>
            <person name="Zhang J.-S."/>
            <person name="Tsai W.-C."/>
            <person name="Van De Peer Y."/>
            <person name="Liu Z.-J."/>
        </authorList>
    </citation>
    <scope>NUCLEOTIDE SEQUENCE</scope>
    <source>
        <strain evidence="1">CP</strain>
        <tissue evidence="1">Leaves</tissue>
    </source>
</reference>
<proteinExistence type="predicted"/>
<reference evidence="1" key="1">
    <citation type="journal article" date="2023" name="Nat. Commun.">
        <title>Diploid and tetraploid genomes of Acorus and the evolution of monocots.</title>
        <authorList>
            <person name="Ma L."/>
            <person name="Liu K.W."/>
            <person name="Li Z."/>
            <person name="Hsiao Y.Y."/>
            <person name="Qi Y."/>
            <person name="Fu T."/>
            <person name="Tang G.D."/>
            <person name="Zhang D."/>
            <person name="Sun W.H."/>
            <person name="Liu D.K."/>
            <person name="Li Y."/>
            <person name="Chen G.Z."/>
            <person name="Liu X.D."/>
            <person name="Liao X.Y."/>
            <person name="Jiang Y.T."/>
            <person name="Yu X."/>
            <person name="Hao Y."/>
            <person name="Huang J."/>
            <person name="Zhao X.W."/>
            <person name="Ke S."/>
            <person name="Chen Y.Y."/>
            <person name="Wu W.L."/>
            <person name="Hsu J.L."/>
            <person name="Lin Y.F."/>
            <person name="Huang M.D."/>
            <person name="Li C.Y."/>
            <person name="Huang L."/>
            <person name="Wang Z.W."/>
            <person name="Zhao X."/>
            <person name="Zhong W.Y."/>
            <person name="Peng D.H."/>
            <person name="Ahmad S."/>
            <person name="Lan S."/>
            <person name="Zhang J.S."/>
            <person name="Tsai W.C."/>
            <person name="Van de Peer Y."/>
            <person name="Liu Z.J."/>
        </authorList>
    </citation>
    <scope>NUCLEOTIDE SEQUENCE</scope>
    <source>
        <strain evidence="1">CP</strain>
    </source>
</reference>
<name>A0AAV9EB13_ACOCL</name>